<dbReference type="SMART" id="SM00421">
    <property type="entry name" value="HTH_LUXR"/>
    <property type="match status" value="1"/>
</dbReference>
<keyword evidence="2" id="KW-0238">DNA-binding</keyword>
<feature type="domain" description="HTH luxR-type" evidence="4">
    <location>
        <begin position="167"/>
        <end position="232"/>
    </location>
</feature>
<dbReference type="eggNOG" id="COG2197">
    <property type="taxonomic scope" value="Bacteria"/>
</dbReference>
<dbReference type="InterPro" id="IPR016032">
    <property type="entry name" value="Sig_transdc_resp-reg_C-effctor"/>
</dbReference>
<organism evidence="6 7">
    <name type="scientific">Granulibacter bethesdensis (strain ATCC BAA-1260 / CGDNIH1)</name>
    <dbReference type="NCBI Taxonomy" id="391165"/>
    <lineage>
        <taxon>Bacteria</taxon>
        <taxon>Pseudomonadati</taxon>
        <taxon>Pseudomonadota</taxon>
        <taxon>Alphaproteobacteria</taxon>
        <taxon>Acetobacterales</taxon>
        <taxon>Acetobacteraceae</taxon>
        <taxon>Granulibacter</taxon>
    </lineage>
</organism>
<feature type="modified residue" description="4-aspartylphosphate" evidence="3">
    <location>
        <position position="80"/>
    </location>
</feature>
<dbReference type="InterPro" id="IPR039420">
    <property type="entry name" value="WalR-like"/>
</dbReference>
<reference evidence="6 7" key="1">
    <citation type="journal article" date="2007" name="J. Bacteriol.">
        <title>Genome sequence analysis of the emerging human pathogenic acetic acid bacterium Granulibacter bethesdensis.</title>
        <authorList>
            <person name="Greenberg D.E."/>
            <person name="Porcella S.F."/>
            <person name="Zelazny A.M."/>
            <person name="Virtaneva K."/>
            <person name="Sturdevant D.E."/>
            <person name="Kupko J.J.III."/>
            <person name="Barbian K.D."/>
            <person name="Babar A."/>
            <person name="Dorward D.W."/>
            <person name="Holland S.M."/>
        </authorList>
    </citation>
    <scope>NUCLEOTIDE SEQUENCE [LARGE SCALE GENOMIC DNA]</scope>
    <source>
        <strain evidence="7">ATCC BAA-1260 / CGDNIH1</strain>
    </source>
</reference>
<keyword evidence="7" id="KW-1185">Reference proteome</keyword>
<dbReference type="PRINTS" id="PR00038">
    <property type="entry name" value="HTHLUXR"/>
</dbReference>
<evidence type="ECO:0000256" key="1">
    <source>
        <dbReference type="ARBA" id="ARBA00022553"/>
    </source>
</evidence>
<dbReference type="SMART" id="SM00448">
    <property type="entry name" value="REC"/>
    <property type="match status" value="1"/>
</dbReference>
<dbReference type="HOGENOM" id="CLU_000445_90_8_5"/>
<dbReference type="Pfam" id="PF00196">
    <property type="entry name" value="GerE"/>
    <property type="match status" value="1"/>
</dbReference>
<dbReference type="PANTHER" id="PTHR43214:SF43">
    <property type="entry name" value="TWO-COMPONENT RESPONSE REGULATOR"/>
    <property type="match status" value="1"/>
</dbReference>
<sequence length="238" mass="25950">MNAGKEYRMKVLLIEDHPIVRAGCRRLLTDYTPARKMVVGSAQGQAQDHAEERVEVIEASTGAEGVRLNREHSPAIVVLDLNLPDMPGLEVLAAMKADMPSLKVIVFSMYEDPAFVSRALEGGASAYLTKNDDPFSMLEALDKVLAGGMHLGPRVAEKIALHTLREPDDPLRPLSRREREVFDLLGQGRSLNEIAVILGVSYRTAAHAALQIRSKLGYNSAAALIKYAVERAKGNVPA</sequence>
<dbReference type="InterPro" id="IPR011006">
    <property type="entry name" value="CheY-like_superfamily"/>
</dbReference>
<evidence type="ECO:0000259" key="4">
    <source>
        <dbReference type="PROSITE" id="PS50043"/>
    </source>
</evidence>
<dbReference type="STRING" id="391165.GbCGDNIH1_1906"/>
<protein>
    <submittedName>
        <fullName evidence="6">Two-component response regulator</fullName>
    </submittedName>
</protein>
<dbReference type="GO" id="GO:0003677">
    <property type="term" value="F:DNA binding"/>
    <property type="evidence" value="ECO:0007669"/>
    <property type="project" value="UniProtKB-KW"/>
</dbReference>
<feature type="domain" description="Response regulatory" evidence="5">
    <location>
        <begin position="10"/>
        <end position="145"/>
    </location>
</feature>
<dbReference type="CDD" id="cd06170">
    <property type="entry name" value="LuxR_C_like"/>
    <property type="match status" value="1"/>
</dbReference>
<dbReference type="Gene3D" id="3.40.50.2300">
    <property type="match status" value="1"/>
</dbReference>
<evidence type="ECO:0000313" key="6">
    <source>
        <dbReference type="EMBL" id="ABI62804.1"/>
    </source>
</evidence>
<accession>Q0BQU8</accession>
<keyword evidence="1 3" id="KW-0597">Phosphoprotein</keyword>
<name>Q0BQU8_GRABC</name>
<evidence type="ECO:0000259" key="5">
    <source>
        <dbReference type="PROSITE" id="PS50110"/>
    </source>
</evidence>
<evidence type="ECO:0000256" key="2">
    <source>
        <dbReference type="ARBA" id="ARBA00023125"/>
    </source>
</evidence>
<dbReference type="GO" id="GO:0000160">
    <property type="term" value="P:phosphorelay signal transduction system"/>
    <property type="evidence" value="ECO:0007669"/>
    <property type="project" value="InterPro"/>
</dbReference>
<dbReference type="InterPro" id="IPR058245">
    <property type="entry name" value="NreC/VraR/RcsB-like_REC"/>
</dbReference>
<dbReference type="Proteomes" id="UP000001963">
    <property type="component" value="Chromosome"/>
</dbReference>
<dbReference type="Pfam" id="PF00072">
    <property type="entry name" value="Response_reg"/>
    <property type="match status" value="1"/>
</dbReference>
<dbReference type="PROSITE" id="PS50110">
    <property type="entry name" value="RESPONSE_REGULATORY"/>
    <property type="match status" value="1"/>
</dbReference>
<dbReference type="SUPFAM" id="SSF46894">
    <property type="entry name" value="C-terminal effector domain of the bipartite response regulators"/>
    <property type="match status" value="1"/>
</dbReference>
<dbReference type="SUPFAM" id="SSF52172">
    <property type="entry name" value="CheY-like"/>
    <property type="match status" value="1"/>
</dbReference>
<dbReference type="KEGG" id="gbe:GbCGDNIH1_1906"/>
<dbReference type="PROSITE" id="PS50043">
    <property type="entry name" value="HTH_LUXR_2"/>
    <property type="match status" value="1"/>
</dbReference>
<dbReference type="RefSeq" id="WP_011632606.1">
    <property type="nucleotide sequence ID" value="NC_008343.2"/>
</dbReference>
<dbReference type="CDD" id="cd17535">
    <property type="entry name" value="REC_NarL-like"/>
    <property type="match status" value="1"/>
</dbReference>
<dbReference type="AlphaFoldDB" id="Q0BQU8"/>
<evidence type="ECO:0000313" key="7">
    <source>
        <dbReference type="Proteomes" id="UP000001963"/>
    </source>
</evidence>
<evidence type="ECO:0000256" key="3">
    <source>
        <dbReference type="PROSITE-ProRule" id="PRU00169"/>
    </source>
</evidence>
<dbReference type="PANTHER" id="PTHR43214">
    <property type="entry name" value="TWO-COMPONENT RESPONSE REGULATOR"/>
    <property type="match status" value="1"/>
</dbReference>
<dbReference type="EMBL" id="CP000394">
    <property type="protein sequence ID" value="ABI62804.1"/>
    <property type="molecule type" value="Genomic_DNA"/>
</dbReference>
<dbReference type="GO" id="GO:0006355">
    <property type="term" value="P:regulation of DNA-templated transcription"/>
    <property type="evidence" value="ECO:0007669"/>
    <property type="project" value="InterPro"/>
</dbReference>
<dbReference type="OrthoDB" id="9800897at2"/>
<dbReference type="InterPro" id="IPR001789">
    <property type="entry name" value="Sig_transdc_resp-reg_receiver"/>
</dbReference>
<dbReference type="InterPro" id="IPR000792">
    <property type="entry name" value="Tscrpt_reg_LuxR_C"/>
</dbReference>
<gene>
    <name evidence="6" type="ordered locus">GbCGDNIH1_1906</name>
</gene>
<proteinExistence type="predicted"/>